<dbReference type="Pfam" id="PF25967">
    <property type="entry name" value="RND-MFP_C"/>
    <property type="match status" value="1"/>
</dbReference>
<dbReference type="Pfam" id="PF25876">
    <property type="entry name" value="HH_MFP_RND"/>
    <property type="match status" value="1"/>
</dbReference>
<comment type="similarity">
    <text evidence="2">Belongs to the membrane fusion protein (MFP) (TC 8.A.1) family.</text>
</comment>
<dbReference type="GO" id="GO:0022857">
    <property type="term" value="F:transmembrane transporter activity"/>
    <property type="evidence" value="ECO:0007669"/>
    <property type="project" value="InterPro"/>
</dbReference>
<dbReference type="Gene3D" id="2.40.30.170">
    <property type="match status" value="1"/>
</dbReference>
<dbReference type="SUPFAM" id="SSF111369">
    <property type="entry name" value="HlyD-like secretion proteins"/>
    <property type="match status" value="1"/>
</dbReference>
<dbReference type="InterPro" id="IPR058624">
    <property type="entry name" value="MdtA-like_HH"/>
</dbReference>
<dbReference type="NCBIfam" id="TIGR01730">
    <property type="entry name" value="RND_mfp"/>
    <property type="match status" value="1"/>
</dbReference>
<dbReference type="Gene3D" id="2.40.420.20">
    <property type="match status" value="1"/>
</dbReference>
<evidence type="ECO:0000259" key="4">
    <source>
        <dbReference type="Pfam" id="PF25876"/>
    </source>
</evidence>
<dbReference type="InterPro" id="IPR058627">
    <property type="entry name" value="MdtA-like_C"/>
</dbReference>
<evidence type="ECO:0000259" key="6">
    <source>
        <dbReference type="Pfam" id="PF25944"/>
    </source>
</evidence>
<dbReference type="InterPro" id="IPR058626">
    <property type="entry name" value="MdtA-like_b-barrel"/>
</dbReference>
<gene>
    <name evidence="8" type="ORF">MUN82_00225</name>
</gene>
<dbReference type="PANTHER" id="PTHR30158:SF23">
    <property type="entry name" value="MULTIDRUG RESISTANCE PROTEIN MEXA"/>
    <property type="match status" value="1"/>
</dbReference>
<feature type="domain" description="Multidrug resistance protein MdtA-like beta-barrel" evidence="6">
    <location>
        <begin position="217"/>
        <end position="303"/>
    </location>
</feature>
<feature type="domain" description="Multidrug resistance protein MdtA-like barrel-sandwich hybrid" evidence="5">
    <location>
        <begin position="71"/>
        <end position="207"/>
    </location>
</feature>
<dbReference type="GO" id="GO:0030313">
    <property type="term" value="C:cell envelope"/>
    <property type="evidence" value="ECO:0007669"/>
    <property type="project" value="UniProtKB-SubCell"/>
</dbReference>
<keyword evidence="9" id="KW-1185">Reference proteome</keyword>
<keyword evidence="3" id="KW-0732">Signal</keyword>
<dbReference type="EMBL" id="CP095053">
    <property type="protein sequence ID" value="UOR05541.1"/>
    <property type="molecule type" value="Genomic_DNA"/>
</dbReference>
<dbReference type="InterPro" id="IPR058625">
    <property type="entry name" value="MdtA-like_BSH"/>
</dbReference>
<dbReference type="Gene3D" id="2.40.50.100">
    <property type="match status" value="1"/>
</dbReference>
<feature type="chain" id="PRO_5035851051" evidence="3">
    <location>
        <begin position="32"/>
        <end position="380"/>
    </location>
</feature>
<feature type="domain" description="Multidrug resistance protein MdtA-like alpha-helical hairpin" evidence="4">
    <location>
        <begin position="109"/>
        <end position="179"/>
    </location>
</feature>
<dbReference type="InterPro" id="IPR006143">
    <property type="entry name" value="RND_pump_MFP"/>
</dbReference>
<sequence>MMLPTVFPSVLWTAAWAAVLAGGLSSCQSSAAEVNAVSALPPPAVPIAQLDTTTALTYREYPTALQGRVNVDIRPQVEGVLDRVFVDEGAAVQAGQSLFKINDRLYREQLNTAQAGLHAAEATLTNAKLEVDKYAPLVQNKVVAPIQLQTAQGAYQAARAAVDQARASVAAARLNLGYTLIKAPVSGFVGLLPKRVGSLVGPSDAERLTLLSDVREVYAYFTLSEQDFLAFKTAYPGATLAEKLRRLPPVTLLLPDGSTYPQPGHVNIVAGQVEAGTGAISLRATFPNTGGLLRSGNTGRIRLTRRHAGALLVPQAATLEVQDKTFVYVLSDSNKVSLTPVSILDRSETNFLVQGVERGQRIVTNGLDQLQDGVVVAPTK</sequence>
<dbReference type="GO" id="GO:0046677">
    <property type="term" value="P:response to antibiotic"/>
    <property type="evidence" value="ECO:0007669"/>
    <property type="project" value="TreeGrafter"/>
</dbReference>
<evidence type="ECO:0000259" key="7">
    <source>
        <dbReference type="Pfam" id="PF25967"/>
    </source>
</evidence>
<organism evidence="8 9">
    <name type="scientific">Hymenobacter aerilatus</name>
    <dbReference type="NCBI Taxonomy" id="2932251"/>
    <lineage>
        <taxon>Bacteria</taxon>
        <taxon>Pseudomonadati</taxon>
        <taxon>Bacteroidota</taxon>
        <taxon>Cytophagia</taxon>
        <taxon>Cytophagales</taxon>
        <taxon>Hymenobacteraceae</taxon>
        <taxon>Hymenobacter</taxon>
    </lineage>
</organism>
<dbReference type="KEGG" id="haei:MUN82_00225"/>
<dbReference type="GO" id="GO:0005886">
    <property type="term" value="C:plasma membrane"/>
    <property type="evidence" value="ECO:0007669"/>
    <property type="project" value="TreeGrafter"/>
</dbReference>
<dbReference type="Pfam" id="PF25944">
    <property type="entry name" value="Beta-barrel_RND"/>
    <property type="match status" value="1"/>
</dbReference>
<feature type="domain" description="Multidrug resistance protein MdtA-like C-terminal permuted SH3" evidence="7">
    <location>
        <begin position="310"/>
        <end position="368"/>
    </location>
</feature>
<dbReference type="Proteomes" id="UP000829925">
    <property type="component" value="Chromosome"/>
</dbReference>
<dbReference type="Gene3D" id="1.10.287.470">
    <property type="entry name" value="Helix hairpin bin"/>
    <property type="match status" value="1"/>
</dbReference>
<feature type="signal peptide" evidence="3">
    <location>
        <begin position="1"/>
        <end position="31"/>
    </location>
</feature>
<dbReference type="AlphaFoldDB" id="A0A8T9SVW8"/>
<evidence type="ECO:0000256" key="2">
    <source>
        <dbReference type="ARBA" id="ARBA00009477"/>
    </source>
</evidence>
<evidence type="ECO:0000256" key="3">
    <source>
        <dbReference type="SAM" id="SignalP"/>
    </source>
</evidence>
<comment type="subcellular location">
    <subcellularLocation>
        <location evidence="1">Cell envelope</location>
    </subcellularLocation>
</comment>
<proteinExistence type="inferred from homology"/>
<evidence type="ECO:0000313" key="8">
    <source>
        <dbReference type="EMBL" id="UOR05541.1"/>
    </source>
</evidence>
<evidence type="ECO:0000256" key="1">
    <source>
        <dbReference type="ARBA" id="ARBA00004196"/>
    </source>
</evidence>
<accession>A0A8T9SVW8</accession>
<name>A0A8T9SVW8_9BACT</name>
<dbReference type="Pfam" id="PF25917">
    <property type="entry name" value="BSH_RND"/>
    <property type="match status" value="1"/>
</dbReference>
<dbReference type="PANTHER" id="PTHR30158">
    <property type="entry name" value="ACRA/E-RELATED COMPONENT OF DRUG EFFLUX TRANSPORTER"/>
    <property type="match status" value="1"/>
</dbReference>
<reference evidence="8 9" key="1">
    <citation type="submission" date="2022-04" db="EMBL/GenBank/DDBJ databases">
        <title>Hymenobacter sp. isolated from the air.</title>
        <authorList>
            <person name="Won M."/>
            <person name="Lee C.-M."/>
            <person name="Woen H.-Y."/>
            <person name="Kwon S.-W."/>
        </authorList>
    </citation>
    <scope>NUCLEOTIDE SEQUENCE [LARGE SCALE GENOMIC DNA]</scope>
    <source>
        <strain evidence="9">5413 J-13</strain>
    </source>
</reference>
<evidence type="ECO:0000313" key="9">
    <source>
        <dbReference type="Proteomes" id="UP000829925"/>
    </source>
</evidence>
<evidence type="ECO:0000259" key="5">
    <source>
        <dbReference type="Pfam" id="PF25917"/>
    </source>
</evidence>
<protein>
    <submittedName>
        <fullName evidence="8">Efflux RND transporter periplasmic adaptor subunit</fullName>
    </submittedName>
</protein>
<dbReference type="RefSeq" id="WP_245093807.1">
    <property type="nucleotide sequence ID" value="NZ_CP095053.1"/>
</dbReference>